<reference evidence="2" key="1">
    <citation type="submission" date="2022-03" db="EMBL/GenBank/DDBJ databases">
        <title>Identification of a novel bacterium isolated from mangrove sediments.</title>
        <authorList>
            <person name="Pan X."/>
        </authorList>
    </citation>
    <scope>NUCLEOTIDE SEQUENCE</scope>
    <source>
        <strain evidence="2">B1949</strain>
    </source>
</reference>
<feature type="signal peptide" evidence="1">
    <location>
        <begin position="1"/>
        <end position="19"/>
    </location>
</feature>
<proteinExistence type="predicted"/>
<keyword evidence="1" id="KW-0732">Signal</keyword>
<organism evidence="2 3">
    <name type="scientific">Novosphingobium organovorum</name>
    <dbReference type="NCBI Taxonomy" id="2930092"/>
    <lineage>
        <taxon>Bacteria</taxon>
        <taxon>Pseudomonadati</taxon>
        <taxon>Pseudomonadota</taxon>
        <taxon>Alphaproteobacteria</taxon>
        <taxon>Sphingomonadales</taxon>
        <taxon>Sphingomonadaceae</taxon>
        <taxon>Novosphingobium</taxon>
    </lineage>
</organism>
<dbReference type="EMBL" id="JALHLF010000013">
    <property type="protein sequence ID" value="MCJ2182254.1"/>
    <property type="molecule type" value="Genomic_DNA"/>
</dbReference>
<evidence type="ECO:0000313" key="3">
    <source>
        <dbReference type="Proteomes" id="UP001162881"/>
    </source>
</evidence>
<sequence length="130" mass="13860">MTPPVAGPFRAVLAGVALAGLAVPVAARAQASVIPKAFQGHWEEDTRYCSAPTDATLTLTATELHGWEAEGKVTKVEDVGPRAIVISADFSGEGETWSSSERYELSADGTMMTTANEQTTFQRFRCPKGK</sequence>
<protein>
    <submittedName>
        <fullName evidence="2">Uncharacterized protein</fullName>
    </submittedName>
</protein>
<name>A0ABT0BB16_9SPHN</name>
<accession>A0ABT0BB16</accession>
<dbReference type="RefSeq" id="WP_244017981.1">
    <property type="nucleotide sequence ID" value="NZ_JALHLF010000013.1"/>
</dbReference>
<dbReference type="Proteomes" id="UP001162881">
    <property type="component" value="Unassembled WGS sequence"/>
</dbReference>
<feature type="chain" id="PRO_5047410419" evidence="1">
    <location>
        <begin position="20"/>
        <end position="130"/>
    </location>
</feature>
<gene>
    <name evidence="2" type="ORF">MTR62_06005</name>
</gene>
<comment type="caution">
    <text evidence="2">The sequence shown here is derived from an EMBL/GenBank/DDBJ whole genome shotgun (WGS) entry which is preliminary data.</text>
</comment>
<evidence type="ECO:0000256" key="1">
    <source>
        <dbReference type="SAM" id="SignalP"/>
    </source>
</evidence>
<keyword evidence="3" id="KW-1185">Reference proteome</keyword>
<evidence type="ECO:0000313" key="2">
    <source>
        <dbReference type="EMBL" id="MCJ2182254.1"/>
    </source>
</evidence>